<accession>A0A2U2HG66</accession>
<dbReference type="Proteomes" id="UP000241421">
    <property type="component" value="Unassembled WGS sequence"/>
</dbReference>
<keyword evidence="1" id="KW-0812">Transmembrane</keyword>
<dbReference type="EMBL" id="PXWF02000274">
    <property type="protein sequence ID" value="PWF43927.1"/>
    <property type="molecule type" value="Genomic_DNA"/>
</dbReference>
<evidence type="ECO:0000256" key="1">
    <source>
        <dbReference type="SAM" id="Phobius"/>
    </source>
</evidence>
<keyword evidence="3" id="KW-1185">Reference proteome</keyword>
<proteinExistence type="predicted"/>
<keyword evidence="1" id="KW-1133">Transmembrane helix</keyword>
<keyword evidence="1" id="KW-0472">Membrane</keyword>
<sequence length="456" mass="48557">MYRMRHIWNEMRASFWFLPYLILTLAIVLAFALTHLDENALEEWMKNYPRLFGASGAGARAMLSTIAGSMISVVGIVFSMTLVALALASSQYSSRVLRTFMRSRVTQASIGIFAGIFVYCIIVLRGVHGQDDTVFVPVLAVSVAMVLAVVGVAVLIVFIHHIALSIQASTILAHIAAETIAAIESIYPVPDDNALTGESAAAAAAAATVARACWIPVLAPRSGYMQSIDHEALLRIACESRLMVRVERAVGQFVLEGTPVFSISGAAAAGWDGACALHKTISVSAYRTVEQDPAFGVRQLVDVALKALSPGVNDSTTAAMCLDYLGAVIASMARRAIPSPYRHAGGALKIVAVSPDFAGMLAEAFDQIRRSAGGNVAVILRMIATIETLGSLAVDGRRHHDLLAQLDYIAELCARTVPAPHDSALLAERLGPVRRALAAGCARHSERAPTPLRCEA</sequence>
<dbReference type="InterPro" id="IPR018723">
    <property type="entry name" value="DUF2254_membrane"/>
</dbReference>
<reference evidence="2 3" key="1">
    <citation type="submission" date="2018-04" db="EMBL/GenBank/DDBJ databases">
        <title>Massilia violaceinigra sp. nov., a novel purple-pigmented bacterium isolated from Tianshan glacier, Xinjiang, China.</title>
        <authorList>
            <person name="Wang H."/>
        </authorList>
    </citation>
    <scope>NUCLEOTIDE SEQUENCE [LARGE SCALE GENOMIC DNA]</scope>
    <source>
        <strain evidence="2 3">B448-2</strain>
    </source>
</reference>
<evidence type="ECO:0000313" key="2">
    <source>
        <dbReference type="EMBL" id="PWF43927.1"/>
    </source>
</evidence>
<name>A0A2U2HG66_9BURK</name>
<dbReference type="AlphaFoldDB" id="A0A2U2HG66"/>
<dbReference type="OrthoDB" id="2955631at2"/>
<evidence type="ECO:0000313" key="3">
    <source>
        <dbReference type="Proteomes" id="UP000241421"/>
    </source>
</evidence>
<feature type="transmembrane region" description="Helical" evidence="1">
    <location>
        <begin position="134"/>
        <end position="159"/>
    </location>
</feature>
<gene>
    <name evidence="2" type="ORF">C7C56_020185</name>
</gene>
<organism evidence="2 3">
    <name type="scientific">Massilia glaciei</name>
    <dbReference type="NCBI Taxonomy" id="1524097"/>
    <lineage>
        <taxon>Bacteria</taxon>
        <taxon>Pseudomonadati</taxon>
        <taxon>Pseudomonadota</taxon>
        <taxon>Betaproteobacteria</taxon>
        <taxon>Burkholderiales</taxon>
        <taxon>Oxalobacteraceae</taxon>
        <taxon>Telluria group</taxon>
        <taxon>Massilia</taxon>
    </lineage>
</organism>
<comment type="caution">
    <text evidence="2">The sequence shown here is derived from an EMBL/GenBank/DDBJ whole genome shotgun (WGS) entry which is preliminary data.</text>
</comment>
<dbReference type="Pfam" id="PF10011">
    <property type="entry name" value="DUF2254"/>
    <property type="match status" value="1"/>
</dbReference>
<feature type="transmembrane region" description="Helical" evidence="1">
    <location>
        <begin position="108"/>
        <end position="128"/>
    </location>
</feature>
<feature type="transmembrane region" description="Helical" evidence="1">
    <location>
        <begin position="60"/>
        <end position="87"/>
    </location>
</feature>
<protein>
    <submittedName>
        <fullName evidence="2">DUF2254 domain-containing protein</fullName>
    </submittedName>
</protein>